<accession>A0A926D9L7</accession>
<keyword evidence="3 7" id="KW-1003">Cell membrane</keyword>
<feature type="transmembrane region" description="Helical" evidence="8">
    <location>
        <begin position="432"/>
        <end position="453"/>
    </location>
</feature>
<keyword evidence="7" id="KW-0808">Transferase</keyword>
<feature type="transmembrane region" description="Helical" evidence="8">
    <location>
        <begin position="30"/>
        <end position="54"/>
    </location>
</feature>
<feature type="transmembrane region" description="Helical" evidence="8">
    <location>
        <begin position="74"/>
        <end position="93"/>
    </location>
</feature>
<dbReference type="InterPro" id="IPR028362">
    <property type="entry name" value="AlgI"/>
</dbReference>
<evidence type="ECO:0000256" key="1">
    <source>
        <dbReference type="ARBA" id="ARBA00004651"/>
    </source>
</evidence>
<comment type="similarity">
    <text evidence="2 7">Belongs to the membrane-bound acyltransferase family.</text>
</comment>
<feature type="transmembrane region" description="Helical" evidence="8">
    <location>
        <begin position="326"/>
        <end position="344"/>
    </location>
</feature>
<dbReference type="RefSeq" id="WP_249319442.1">
    <property type="nucleotide sequence ID" value="NZ_JACRSN010000009.1"/>
</dbReference>
<reference evidence="9" key="1">
    <citation type="submission" date="2020-08" db="EMBL/GenBank/DDBJ databases">
        <title>Genome public.</title>
        <authorList>
            <person name="Liu C."/>
            <person name="Sun Q."/>
        </authorList>
    </citation>
    <scope>NUCLEOTIDE SEQUENCE</scope>
    <source>
        <strain evidence="9">NSJ-40</strain>
    </source>
</reference>
<gene>
    <name evidence="9" type="ORF">IAG03_07170</name>
</gene>
<feature type="transmembrane region" description="Helical" evidence="8">
    <location>
        <begin position="305"/>
        <end position="320"/>
    </location>
</feature>
<feature type="transmembrane region" description="Helical" evidence="8">
    <location>
        <begin position="223"/>
        <end position="241"/>
    </location>
</feature>
<dbReference type="InterPro" id="IPR024194">
    <property type="entry name" value="Ac/AlaTfrase_AlgI/DltB"/>
</dbReference>
<keyword evidence="5 8" id="KW-1133">Transmembrane helix</keyword>
<proteinExistence type="inferred from homology"/>
<evidence type="ECO:0000256" key="8">
    <source>
        <dbReference type="SAM" id="Phobius"/>
    </source>
</evidence>
<dbReference type="AlphaFoldDB" id="A0A926D9L7"/>
<evidence type="ECO:0000256" key="3">
    <source>
        <dbReference type="ARBA" id="ARBA00022475"/>
    </source>
</evidence>
<organism evidence="9 10">
    <name type="scientific">Yeguia hominis</name>
    <dbReference type="NCBI Taxonomy" id="2763662"/>
    <lineage>
        <taxon>Bacteria</taxon>
        <taxon>Bacillati</taxon>
        <taxon>Bacillota</taxon>
        <taxon>Clostridia</taxon>
        <taxon>Eubacteriales</taxon>
        <taxon>Yeguiaceae</taxon>
        <taxon>Yeguia</taxon>
    </lineage>
</organism>
<keyword evidence="10" id="KW-1185">Reference proteome</keyword>
<evidence type="ECO:0000256" key="5">
    <source>
        <dbReference type="ARBA" id="ARBA00022989"/>
    </source>
</evidence>
<dbReference type="GO" id="GO:0042121">
    <property type="term" value="P:alginic acid biosynthetic process"/>
    <property type="evidence" value="ECO:0007669"/>
    <property type="project" value="InterPro"/>
</dbReference>
<dbReference type="PANTHER" id="PTHR13285">
    <property type="entry name" value="ACYLTRANSFERASE"/>
    <property type="match status" value="1"/>
</dbReference>
<dbReference type="InterPro" id="IPR004299">
    <property type="entry name" value="MBOAT_fam"/>
</dbReference>
<feature type="transmembrane region" description="Helical" evidence="8">
    <location>
        <begin position="398"/>
        <end position="420"/>
    </location>
</feature>
<feature type="transmembrane region" description="Helical" evidence="8">
    <location>
        <begin position="6"/>
        <end position="23"/>
    </location>
</feature>
<dbReference type="Pfam" id="PF03062">
    <property type="entry name" value="MBOAT"/>
    <property type="match status" value="1"/>
</dbReference>
<sequence>MVFSSLLFIFLYLAAVLLIYYILPRRFRNPFLFVANLVFYGYGEPVFILLMLFSTAVNYGYGLLINRYRDRKRLAKVLLVTSIVINLGLLGFFKYAGFVTETVNAIFPAAALAVPLIPLPIGISFYTFQTMSYTIDVYRNDSPVQRNFISFGTYVALFPQLIAGPIVRYVDVADQLDNRRENWAQFNRGVKIFLVGLAKKVLIANQMGSLWSTLKATGAENGLIGSWVGIFAFALQIYFDFSGYSDMARGLGNMFGFEFLKNFDYPYISKSITEFWRRWHISLGTWFREYVYIPLGGNRKGKPRLLLNLLIVWFLTGLWHGASWNFVLWGLYFGLLLIFEKFFLLKVLERLPAFFSHLYALFFIVLGWVLFDFTDLSAMGSYLHGMFSLRSGWISTEALPLILSYLPLFAVAIFACLPLGKRFYYRIQNARWCWAAELGVCTAVLFLCTASLVRQTYNPFLYFRF</sequence>
<evidence type="ECO:0000256" key="4">
    <source>
        <dbReference type="ARBA" id="ARBA00022692"/>
    </source>
</evidence>
<keyword evidence="6 7" id="KW-0472">Membrane</keyword>
<feature type="transmembrane region" description="Helical" evidence="8">
    <location>
        <begin position="148"/>
        <end position="170"/>
    </location>
</feature>
<name>A0A926D9L7_9FIRM</name>
<dbReference type="InterPro" id="IPR051085">
    <property type="entry name" value="MB_O-acyltransferase"/>
</dbReference>
<dbReference type="PANTHER" id="PTHR13285:SF18">
    <property type="entry name" value="PROTEIN-CYSTEINE N-PALMITOYLTRANSFERASE RASP"/>
    <property type="match status" value="1"/>
</dbReference>
<dbReference type="PIRSF" id="PIRSF500217">
    <property type="entry name" value="AlgI"/>
    <property type="match status" value="1"/>
</dbReference>
<dbReference type="Proteomes" id="UP000651482">
    <property type="component" value="Unassembled WGS sequence"/>
</dbReference>
<evidence type="ECO:0000256" key="6">
    <source>
        <dbReference type="ARBA" id="ARBA00023136"/>
    </source>
</evidence>
<protein>
    <submittedName>
        <fullName evidence="9">MBOAT family protein</fullName>
    </submittedName>
</protein>
<evidence type="ECO:0000313" key="9">
    <source>
        <dbReference type="EMBL" id="MBC8533786.1"/>
    </source>
</evidence>
<feature type="transmembrane region" description="Helical" evidence="8">
    <location>
        <begin position="105"/>
        <end position="128"/>
    </location>
</feature>
<comment type="subcellular location">
    <subcellularLocation>
        <location evidence="1">Cell membrane</location>
        <topology evidence="1">Multi-pass membrane protein</topology>
    </subcellularLocation>
</comment>
<dbReference type="PIRSF" id="PIRSF016636">
    <property type="entry name" value="AlgI_DltB"/>
    <property type="match status" value="1"/>
</dbReference>
<dbReference type="EMBL" id="JACRSN010000009">
    <property type="protein sequence ID" value="MBC8533786.1"/>
    <property type="molecule type" value="Genomic_DNA"/>
</dbReference>
<comment type="caution">
    <text evidence="9">The sequence shown here is derived from an EMBL/GenBank/DDBJ whole genome shotgun (WGS) entry which is preliminary data.</text>
</comment>
<keyword evidence="4 8" id="KW-0812">Transmembrane</keyword>
<evidence type="ECO:0000256" key="2">
    <source>
        <dbReference type="ARBA" id="ARBA00010323"/>
    </source>
</evidence>
<evidence type="ECO:0000313" key="10">
    <source>
        <dbReference type="Proteomes" id="UP000651482"/>
    </source>
</evidence>
<dbReference type="GO" id="GO:0005886">
    <property type="term" value="C:plasma membrane"/>
    <property type="evidence" value="ECO:0007669"/>
    <property type="project" value="UniProtKB-SubCell"/>
</dbReference>
<evidence type="ECO:0000256" key="7">
    <source>
        <dbReference type="PIRNR" id="PIRNR016636"/>
    </source>
</evidence>
<dbReference type="GO" id="GO:0016746">
    <property type="term" value="F:acyltransferase activity"/>
    <property type="evidence" value="ECO:0007669"/>
    <property type="project" value="UniProtKB-KW"/>
</dbReference>
<keyword evidence="7" id="KW-0012">Acyltransferase</keyword>